<proteinExistence type="predicted"/>
<dbReference type="AlphaFoldDB" id="A0A0A9CLX9"/>
<protein>
    <submittedName>
        <fullName evidence="1">Exg1</fullName>
    </submittedName>
</protein>
<evidence type="ECO:0000313" key="1">
    <source>
        <dbReference type="EMBL" id="JAD76571.1"/>
    </source>
</evidence>
<name>A0A0A9CLX9_ARUDO</name>
<dbReference type="EMBL" id="GBRH01221324">
    <property type="protein sequence ID" value="JAD76571.1"/>
    <property type="molecule type" value="Transcribed_RNA"/>
</dbReference>
<reference evidence="1" key="2">
    <citation type="journal article" date="2015" name="Data Brief">
        <title>Shoot transcriptome of the giant reed, Arundo donax.</title>
        <authorList>
            <person name="Barrero R.A."/>
            <person name="Guerrero F.D."/>
            <person name="Moolhuijzen P."/>
            <person name="Goolsby J.A."/>
            <person name="Tidwell J."/>
            <person name="Bellgard S.E."/>
            <person name="Bellgard M.I."/>
        </authorList>
    </citation>
    <scope>NUCLEOTIDE SEQUENCE</scope>
    <source>
        <tissue evidence="1">Shoot tissue taken approximately 20 cm above the soil surface</tissue>
    </source>
</reference>
<accession>A0A0A9CLX9</accession>
<reference evidence="1" key="1">
    <citation type="submission" date="2014-09" db="EMBL/GenBank/DDBJ databases">
        <authorList>
            <person name="Magalhaes I.L.F."/>
            <person name="Oliveira U."/>
            <person name="Santos F.R."/>
            <person name="Vidigal T.H.D.A."/>
            <person name="Brescovit A.D."/>
            <person name="Santos A.J."/>
        </authorList>
    </citation>
    <scope>NUCLEOTIDE SEQUENCE</scope>
    <source>
        <tissue evidence="1">Shoot tissue taken approximately 20 cm above the soil surface</tissue>
    </source>
</reference>
<sequence>MDGHQPTSVDDCVVLVDSHVSPTITNIVLCACSNVLTSSNIWSSNGIRRNIPLQARNE</sequence>
<organism evidence="1">
    <name type="scientific">Arundo donax</name>
    <name type="common">Giant reed</name>
    <name type="synonym">Donax arundinaceus</name>
    <dbReference type="NCBI Taxonomy" id="35708"/>
    <lineage>
        <taxon>Eukaryota</taxon>
        <taxon>Viridiplantae</taxon>
        <taxon>Streptophyta</taxon>
        <taxon>Embryophyta</taxon>
        <taxon>Tracheophyta</taxon>
        <taxon>Spermatophyta</taxon>
        <taxon>Magnoliopsida</taxon>
        <taxon>Liliopsida</taxon>
        <taxon>Poales</taxon>
        <taxon>Poaceae</taxon>
        <taxon>PACMAD clade</taxon>
        <taxon>Arundinoideae</taxon>
        <taxon>Arundineae</taxon>
        <taxon>Arundo</taxon>
    </lineage>
</organism>